<dbReference type="Proteomes" id="UP000004995">
    <property type="component" value="Unassembled WGS sequence"/>
</dbReference>
<proteinExistence type="predicted"/>
<evidence type="ECO:0000313" key="2">
    <source>
        <dbReference type="Proteomes" id="UP000004995"/>
    </source>
</evidence>
<dbReference type="InParanoid" id="K3ZFW0"/>
<dbReference type="EnsemblPlants" id="KQL14561">
    <property type="protein sequence ID" value="KQL14561"/>
    <property type="gene ID" value="SETIT_025462mg"/>
</dbReference>
<sequence length="69" mass="7776">MLSYLVGLTYNACLVSGFHQNCLTDKKRSRDLLVGSLDIDLLLFLLTYILTVSNYKLIVHNSLLQKLGC</sequence>
<reference evidence="2" key="1">
    <citation type="journal article" date="2012" name="Nat. Biotechnol.">
        <title>Reference genome sequence of the model plant Setaria.</title>
        <authorList>
            <person name="Bennetzen J.L."/>
            <person name="Schmutz J."/>
            <person name="Wang H."/>
            <person name="Percifield R."/>
            <person name="Hawkins J."/>
            <person name="Pontaroli A.C."/>
            <person name="Estep M."/>
            <person name="Feng L."/>
            <person name="Vaughn J.N."/>
            <person name="Grimwood J."/>
            <person name="Jenkins J."/>
            <person name="Barry K."/>
            <person name="Lindquist E."/>
            <person name="Hellsten U."/>
            <person name="Deshpande S."/>
            <person name="Wang X."/>
            <person name="Wu X."/>
            <person name="Mitros T."/>
            <person name="Triplett J."/>
            <person name="Yang X."/>
            <person name="Ye C.Y."/>
            <person name="Mauro-Herrera M."/>
            <person name="Wang L."/>
            <person name="Li P."/>
            <person name="Sharma M."/>
            <person name="Sharma R."/>
            <person name="Ronald P.C."/>
            <person name="Panaud O."/>
            <person name="Kellogg E.A."/>
            <person name="Brutnell T.P."/>
            <person name="Doust A.N."/>
            <person name="Tuskan G.A."/>
            <person name="Rokhsar D."/>
            <person name="Devos K.M."/>
        </authorList>
    </citation>
    <scope>NUCLEOTIDE SEQUENCE [LARGE SCALE GENOMIC DNA]</scope>
    <source>
        <strain evidence="2">cv. Yugu1</strain>
    </source>
</reference>
<dbReference type="HOGENOM" id="CLU_2780651_0_0_1"/>
<name>K3ZFW0_SETIT</name>
<evidence type="ECO:0000313" key="1">
    <source>
        <dbReference type="EnsemblPlants" id="KQL14561"/>
    </source>
</evidence>
<protein>
    <submittedName>
        <fullName evidence="1">Uncharacterized protein</fullName>
    </submittedName>
</protein>
<dbReference type="EMBL" id="AGNK02001586">
    <property type="status" value="NOT_ANNOTATED_CDS"/>
    <property type="molecule type" value="Genomic_DNA"/>
</dbReference>
<dbReference type="Gramene" id="KQL14561">
    <property type="protein sequence ID" value="KQL14561"/>
    <property type="gene ID" value="SETIT_025462mg"/>
</dbReference>
<keyword evidence="2" id="KW-1185">Reference proteome</keyword>
<accession>K3ZFW0</accession>
<organism evidence="1 2">
    <name type="scientific">Setaria italica</name>
    <name type="common">Foxtail millet</name>
    <name type="synonym">Panicum italicum</name>
    <dbReference type="NCBI Taxonomy" id="4555"/>
    <lineage>
        <taxon>Eukaryota</taxon>
        <taxon>Viridiplantae</taxon>
        <taxon>Streptophyta</taxon>
        <taxon>Embryophyta</taxon>
        <taxon>Tracheophyta</taxon>
        <taxon>Spermatophyta</taxon>
        <taxon>Magnoliopsida</taxon>
        <taxon>Liliopsida</taxon>
        <taxon>Poales</taxon>
        <taxon>Poaceae</taxon>
        <taxon>PACMAD clade</taxon>
        <taxon>Panicoideae</taxon>
        <taxon>Panicodae</taxon>
        <taxon>Paniceae</taxon>
        <taxon>Cenchrinae</taxon>
        <taxon>Setaria</taxon>
    </lineage>
</organism>
<dbReference type="AlphaFoldDB" id="K3ZFW0"/>
<reference evidence="1" key="2">
    <citation type="submission" date="2018-08" db="UniProtKB">
        <authorList>
            <consortium name="EnsemblPlants"/>
        </authorList>
    </citation>
    <scope>IDENTIFICATION</scope>
    <source>
        <strain evidence="1">Yugu1</strain>
    </source>
</reference>